<dbReference type="PANTHER" id="PTHR35089">
    <property type="entry name" value="CHAPERONE PROTEIN SKP"/>
    <property type="match status" value="1"/>
</dbReference>
<dbReference type="InterPro" id="IPR024930">
    <property type="entry name" value="Skp_dom_sf"/>
</dbReference>
<dbReference type="SUPFAM" id="SSF111384">
    <property type="entry name" value="OmpH-like"/>
    <property type="match status" value="1"/>
</dbReference>
<protein>
    <submittedName>
        <fullName evidence="4">OmpH family outer membrane protein</fullName>
    </submittedName>
</protein>
<dbReference type="Pfam" id="PF03938">
    <property type="entry name" value="OmpH"/>
    <property type="match status" value="1"/>
</dbReference>
<evidence type="ECO:0000313" key="4">
    <source>
        <dbReference type="EMBL" id="UYQ93769.1"/>
    </source>
</evidence>
<dbReference type="SMART" id="SM00935">
    <property type="entry name" value="OmpH"/>
    <property type="match status" value="1"/>
</dbReference>
<reference evidence="4" key="1">
    <citation type="submission" date="2022-10" db="EMBL/GenBank/DDBJ databases">
        <title>Chitinophaga sp. nov., isolated from soil.</title>
        <authorList>
            <person name="Jeon C.O."/>
        </authorList>
    </citation>
    <scope>NUCLEOTIDE SEQUENCE</scope>
    <source>
        <strain evidence="4">R8</strain>
    </source>
</reference>
<dbReference type="InterPro" id="IPR005632">
    <property type="entry name" value="Chaperone_Skp"/>
</dbReference>
<keyword evidence="5" id="KW-1185">Reference proteome</keyword>
<comment type="similarity">
    <text evidence="1">Belongs to the Skp family.</text>
</comment>
<dbReference type="RefSeq" id="WP_264281777.1">
    <property type="nucleotide sequence ID" value="NZ_CP107006.1"/>
</dbReference>
<evidence type="ECO:0000256" key="1">
    <source>
        <dbReference type="ARBA" id="ARBA00009091"/>
    </source>
</evidence>
<evidence type="ECO:0000313" key="5">
    <source>
        <dbReference type="Proteomes" id="UP001162741"/>
    </source>
</evidence>
<organism evidence="4 5">
    <name type="scientific">Chitinophaga horti</name>
    <dbReference type="NCBI Taxonomy" id="2920382"/>
    <lineage>
        <taxon>Bacteria</taxon>
        <taxon>Pseudomonadati</taxon>
        <taxon>Bacteroidota</taxon>
        <taxon>Chitinophagia</taxon>
        <taxon>Chitinophagales</taxon>
        <taxon>Chitinophagaceae</taxon>
        <taxon>Chitinophaga</taxon>
    </lineage>
</organism>
<dbReference type="EMBL" id="CP107006">
    <property type="protein sequence ID" value="UYQ93769.1"/>
    <property type="molecule type" value="Genomic_DNA"/>
</dbReference>
<proteinExistence type="inferred from homology"/>
<name>A0ABY6J275_9BACT</name>
<sequence length="203" mass="22867">MIIHQQIVKNGFLLIAIAGFMASCQPKDKAATQATGAQQAAGGAEAGGAFKIAYVDLDSLESHYEYFKEKKAELEKQQEQIENELKAKARVLQNEVAALQQRAQSGQLSQVEGQAAERELMQKNQQLELTRQQRQQSYMQQEAQFNDDLQNKLDSFLQGYNKGRYAYIFSYRKGASNILYKDTQYDITADVIKGLNDLGNTKK</sequence>
<dbReference type="PANTHER" id="PTHR35089:SF1">
    <property type="entry name" value="CHAPERONE PROTEIN SKP"/>
    <property type="match status" value="1"/>
</dbReference>
<dbReference type="Gene3D" id="3.30.910.20">
    <property type="entry name" value="Skp domain"/>
    <property type="match status" value="1"/>
</dbReference>
<dbReference type="Proteomes" id="UP001162741">
    <property type="component" value="Chromosome"/>
</dbReference>
<feature type="coiled-coil region" evidence="3">
    <location>
        <begin position="57"/>
        <end position="133"/>
    </location>
</feature>
<gene>
    <name evidence="4" type="ORF">MKQ68_01495</name>
</gene>
<keyword evidence="2" id="KW-0732">Signal</keyword>
<evidence type="ECO:0000256" key="2">
    <source>
        <dbReference type="ARBA" id="ARBA00022729"/>
    </source>
</evidence>
<keyword evidence="3" id="KW-0175">Coiled coil</keyword>
<evidence type="ECO:0000256" key="3">
    <source>
        <dbReference type="SAM" id="Coils"/>
    </source>
</evidence>
<accession>A0ABY6J275</accession>